<comment type="caution">
    <text evidence="1">The sequence shown here is derived from an EMBL/GenBank/DDBJ whole genome shotgun (WGS) entry which is preliminary data.</text>
</comment>
<reference evidence="2" key="1">
    <citation type="journal article" date="2013" name="Mol. Plant Microbe Interact.">
        <title>Global aspects of pacC regulation of pathogenicity genes in Colletotrichum gloeosporioides as revealed by transcriptome analysis.</title>
        <authorList>
            <person name="Alkan N."/>
            <person name="Meng X."/>
            <person name="Friedlander G."/>
            <person name="Reuveni E."/>
            <person name="Sukno S."/>
            <person name="Sherman A."/>
            <person name="Thon M."/>
            <person name="Fluhr R."/>
            <person name="Prusky D."/>
        </authorList>
    </citation>
    <scope>NUCLEOTIDE SEQUENCE [LARGE SCALE GENOMIC DNA]</scope>
    <source>
        <strain evidence="2">Cg-14</strain>
    </source>
</reference>
<protein>
    <submittedName>
        <fullName evidence="1">Uncharacterized protein</fullName>
    </submittedName>
</protein>
<dbReference type="AlphaFoldDB" id="T0JZA0"/>
<proteinExistence type="predicted"/>
<gene>
    <name evidence="1" type="ORF">CGLO_16290</name>
</gene>
<accession>T0JZA0</accession>
<organism evidence="1 2">
    <name type="scientific">Colletotrichum gloeosporioides (strain Cg-14)</name>
    <name type="common">Anthracnose fungus</name>
    <name type="synonym">Glomerella cingulata</name>
    <dbReference type="NCBI Taxonomy" id="1237896"/>
    <lineage>
        <taxon>Eukaryota</taxon>
        <taxon>Fungi</taxon>
        <taxon>Dikarya</taxon>
        <taxon>Ascomycota</taxon>
        <taxon>Pezizomycotina</taxon>
        <taxon>Sordariomycetes</taxon>
        <taxon>Hypocreomycetidae</taxon>
        <taxon>Glomerellales</taxon>
        <taxon>Glomerellaceae</taxon>
        <taxon>Colletotrichum</taxon>
        <taxon>Colletotrichum gloeosporioides species complex</taxon>
    </lineage>
</organism>
<dbReference type="Proteomes" id="UP000015530">
    <property type="component" value="Unassembled WGS sequence"/>
</dbReference>
<dbReference type="EMBL" id="AMYD01003863">
    <property type="protein sequence ID" value="EQB44909.1"/>
    <property type="molecule type" value="Genomic_DNA"/>
</dbReference>
<sequence>MELSLTTTFSFFFLSFSFAFTDLDQIFNGTALGLKINAVGDKPKALQLLLGKTFEVCCIHLVVHMLFVTSI</sequence>
<evidence type="ECO:0000313" key="2">
    <source>
        <dbReference type="Proteomes" id="UP000015530"/>
    </source>
</evidence>
<evidence type="ECO:0000313" key="1">
    <source>
        <dbReference type="EMBL" id="EQB44909.1"/>
    </source>
</evidence>
<name>T0JZA0_COLGC</name>
<dbReference type="HOGENOM" id="CLU_2739859_0_0_1"/>